<gene>
    <name evidence="5" type="ORF">K6753_12545</name>
</gene>
<proteinExistence type="inferred from homology"/>
<evidence type="ECO:0000256" key="4">
    <source>
        <dbReference type="SAM" id="SignalP"/>
    </source>
</evidence>
<name>A0ABS7T902_9GAMM</name>
<feature type="region of interest" description="Disordered" evidence="3">
    <location>
        <begin position="247"/>
        <end position="266"/>
    </location>
</feature>
<keyword evidence="5" id="KW-0378">Hydrolase</keyword>
<dbReference type="Proteomes" id="UP001430954">
    <property type="component" value="Unassembled WGS sequence"/>
</dbReference>
<reference evidence="5 6" key="1">
    <citation type="submission" date="2021-09" db="EMBL/GenBank/DDBJ databases">
        <title>Lysobacter sp. 13A isolated from the river sediment.</title>
        <authorList>
            <person name="Liu H."/>
            <person name="Li S."/>
            <person name="Mao S."/>
        </authorList>
    </citation>
    <scope>NUCLEOTIDE SEQUENCE [LARGE SCALE GENOMIC DNA]</scope>
    <source>
        <strain evidence="5 6">13A</strain>
    </source>
</reference>
<dbReference type="RefSeq" id="WP_223676811.1">
    <property type="nucleotide sequence ID" value="NZ_JAINZW010000006.1"/>
</dbReference>
<dbReference type="EC" id="3.1.3.1" evidence="5"/>
<comment type="similarity">
    <text evidence="2">Belongs to the alkaline phosphatase family.</text>
</comment>
<dbReference type="PROSITE" id="PS51257">
    <property type="entry name" value="PROKAR_LIPOPROTEIN"/>
    <property type="match status" value="1"/>
</dbReference>
<dbReference type="PRINTS" id="PR00113">
    <property type="entry name" value="ALKPHPHTASE"/>
</dbReference>
<dbReference type="CDD" id="cd16012">
    <property type="entry name" value="ALP"/>
    <property type="match status" value="1"/>
</dbReference>
<evidence type="ECO:0000256" key="2">
    <source>
        <dbReference type="RuleBase" id="RU003946"/>
    </source>
</evidence>
<keyword evidence="6" id="KW-1185">Reference proteome</keyword>
<dbReference type="SUPFAM" id="SSF53649">
    <property type="entry name" value="Alkaline phosphatase-like"/>
    <property type="match status" value="1"/>
</dbReference>
<feature type="chain" id="PRO_5046033209" evidence="4">
    <location>
        <begin position="20"/>
        <end position="567"/>
    </location>
</feature>
<accession>A0ABS7T902</accession>
<dbReference type="Gene3D" id="3.40.720.10">
    <property type="entry name" value="Alkaline Phosphatase, subunit A"/>
    <property type="match status" value="1"/>
</dbReference>
<organism evidence="5 6">
    <name type="scientific">Novilysobacter selenitireducens</name>
    <dbReference type="NCBI Taxonomy" id="2872639"/>
    <lineage>
        <taxon>Bacteria</taxon>
        <taxon>Pseudomonadati</taxon>
        <taxon>Pseudomonadota</taxon>
        <taxon>Gammaproteobacteria</taxon>
        <taxon>Lysobacterales</taxon>
        <taxon>Lysobacteraceae</taxon>
        <taxon>Novilysobacter</taxon>
    </lineage>
</organism>
<dbReference type="EMBL" id="JAINZW010000006">
    <property type="protein sequence ID" value="MBZ4040359.1"/>
    <property type="molecule type" value="Genomic_DNA"/>
</dbReference>
<keyword evidence="1" id="KW-0597">Phosphoprotein</keyword>
<keyword evidence="4" id="KW-0732">Signal</keyword>
<evidence type="ECO:0000313" key="5">
    <source>
        <dbReference type="EMBL" id="MBZ4040359.1"/>
    </source>
</evidence>
<protein>
    <submittedName>
        <fullName evidence="5">Alkaline phosphatase</fullName>
        <ecNumber evidence="5">3.1.3.1</ecNumber>
    </submittedName>
</protein>
<dbReference type="PANTHER" id="PTHR11596:SF5">
    <property type="entry name" value="ALKALINE PHOSPHATASE"/>
    <property type="match status" value="1"/>
</dbReference>
<dbReference type="InterPro" id="IPR001952">
    <property type="entry name" value="Alkaline_phosphatase"/>
</dbReference>
<evidence type="ECO:0000256" key="1">
    <source>
        <dbReference type="ARBA" id="ARBA00022553"/>
    </source>
</evidence>
<feature type="signal peptide" evidence="4">
    <location>
        <begin position="1"/>
        <end position="19"/>
    </location>
</feature>
<comment type="caution">
    <text evidence="5">The sequence shown here is derived from an EMBL/GenBank/DDBJ whole genome shotgun (WGS) entry which is preliminary data.</text>
</comment>
<sequence length="567" mass="59793">MPLLRPTCLAALATLLVSACTTSPGARPEAPADSWAVAVPAINRPEGETAAWWFRAGAAQAAERGAMAGNARNVILFVGDGMSLTTVAAARILAGQRAGQPGEEHRLSWEHFPATALSRTYNTDLQTPDSAGTMTAMATGAKARAGVISVGQAPLRGDCAGGRDHALLSLWELAAASGLRTGVVTTARLTHATPAATFAHSPDRNWERDNETPATAREAGCRDIASQLVDPALGRGADVLMGGGRHNFLPVTQPDPEYPRQSGKRNDGRDLVAEWQRAHPTGTYAWNAAQLSAAPMDAPLLALFEPDHMRFEHDRAGDAGGEPSLADMTRATIERLQVQSTQGYVLLVEAARIDHAHHYGNAHRALVDTMALSDAVQAAVELTSADDTLVMVTADHSHTLTFAGYPARGNPILDKVRGFADEDAPAGEYALDATGRPYTTLGYANGPGNTGASASQSAGPKRFLHPGKGFKPATGRPELTDVDTRHPDYMQEALVPLASESHGGDDVGVWARGPGSAAVRGSIEQNALFHLMVQATPRLRDALCERGLCNAQGVPVELPDPADFKAR</sequence>
<evidence type="ECO:0000313" key="6">
    <source>
        <dbReference type="Proteomes" id="UP001430954"/>
    </source>
</evidence>
<dbReference type="InterPro" id="IPR017850">
    <property type="entry name" value="Alkaline_phosphatase_core_sf"/>
</dbReference>
<dbReference type="PANTHER" id="PTHR11596">
    <property type="entry name" value="ALKALINE PHOSPHATASE"/>
    <property type="match status" value="1"/>
</dbReference>
<dbReference type="GO" id="GO:0004035">
    <property type="term" value="F:alkaline phosphatase activity"/>
    <property type="evidence" value="ECO:0007669"/>
    <property type="project" value="UniProtKB-EC"/>
</dbReference>
<dbReference type="SMART" id="SM00098">
    <property type="entry name" value="alkPPc"/>
    <property type="match status" value="1"/>
</dbReference>
<dbReference type="Pfam" id="PF00245">
    <property type="entry name" value="Alk_phosphatase"/>
    <property type="match status" value="1"/>
</dbReference>
<evidence type="ECO:0000256" key="3">
    <source>
        <dbReference type="SAM" id="MobiDB-lite"/>
    </source>
</evidence>